<accession>A0A8H5L6S9</accession>
<sequence>MATEDDSILTPLKLDAFVFSRRPRTRLSLTSTLLQPGLHPSHSPTTPSCVSTTTISSQTFSIPWSCVTPDGDKEPDDGSRPSDPAAPTFPTVQNQWLVIRFIENKDSIQPAAARRCVKNITAWVVESNRLWKLDDLGADVDLQVDALPFISAADGKDTSVAAQAEVFIGIKTLVEDWEEEEKENEKE</sequence>
<dbReference type="Proteomes" id="UP000544095">
    <property type="component" value="Unassembled WGS sequence"/>
</dbReference>
<keyword evidence="3" id="KW-1185">Reference proteome</keyword>
<evidence type="ECO:0000256" key="1">
    <source>
        <dbReference type="SAM" id="MobiDB-lite"/>
    </source>
</evidence>
<organism evidence="2 3">
    <name type="scientific">Fusarium pseudoanthophilum</name>
    <dbReference type="NCBI Taxonomy" id="48495"/>
    <lineage>
        <taxon>Eukaryota</taxon>
        <taxon>Fungi</taxon>
        <taxon>Dikarya</taxon>
        <taxon>Ascomycota</taxon>
        <taxon>Pezizomycotina</taxon>
        <taxon>Sordariomycetes</taxon>
        <taxon>Hypocreomycetidae</taxon>
        <taxon>Hypocreales</taxon>
        <taxon>Nectriaceae</taxon>
        <taxon>Fusarium</taxon>
        <taxon>Fusarium fujikuroi species complex</taxon>
    </lineage>
</organism>
<protein>
    <submittedName>
        <fullName evidence="2">Uncharacterized protein</fullName>
    </submittedName>
</protein>
<dbReference type="AlphaFoldDB" id="A0A8H5L6S9"/>
<name>A0A8H5L6S9_9HYPO</name>
<feature type="compositionally biased region" description="Basic and acidic residues" evidence="1">
    <location>
        <begin position="70"/>
        <end position="80"/>
    </location>
</feature>
<evidence type="ECO:0000313" key="2">
    <source>
        <dbReference type="EMBL" id="KAF5585769.1"/>
    </source>
</evidence>
<evidence type="ECO:0000313" key="3">
    <source>
        <dbReference type="Proteomes" id="UP000544095"/>
    </source>
</evidence>
<gene>
    <name evidence="2" type="ORF">FPANT_7395</name>
</gene>
<proteinExistence type="predicted"/>
<reference evidence="2 3" key="1">
    <citation type="submission" date="2020-05" db="EMBL/GenBank/DDBJ databases">
        <title>Identification and distribution of gene clusters putatively required for synthesis of sphingolipid metabolism inhibitors in phylogenetically diverse species of the filamentous fungus Fusarium.</title>
        <authorList>
            <person name="Kim H.-S."/>
            <person name="Busman M."/>
            <person name="Brown D.W."/>
            <person name="Divon H."/>
            <person name="Uhlig S."/>
            <person name="Proctor R.H."/>
        </authorList>
    </citation>
    <scope>NUCLEOTIDE SEQUENCE [LARGE SCALE GENOMIC DNA]</scope>
    <source>
        <strain evidence="2 3">NRRL 25211</strain>
    </source>
</reference>
<dbReference type="EMBL" id="JAAOAR010000362">
    <property type="protein sequence ID" value="KAF5585769.1"/>
    <property type="molecule type" value="Genomic_DNA"/>
</dbReference>
<feature type="region of interest" description="Disordered" evidence="1">
    <location>
        <begin position="62"/>
        <end position="89"/>
    </location>
</feature>
<comment type="caution">
    <text evidence="2">The sequence shown here is derived from an EMBL/GenBank/DDBJ whole genome shotgun (WGS) entry which is preliminary data.</text>
</comment>